<dbReference type="InterPro" id="IPR006680">
    <property type="entry name" value="Amidohydro-rel"/>
</dbReference>
<accession>A0A0K1JG05</accession>
<dbReference type="Proteomes" id="UP000066480">
    <property type="component" value="Chromosome"/>
</dbReference>
<evidence type="ECO:0000313" key="4">
    <source>
        <dbReference type="Proteomes" id="UP000066480"/>
    </source>
</evidence>
<evidence type="ECO:0000313" key="3">
    <source>
        <dbReference type="EMBL" id="AKU15652.1"/>
    </source>
</evidence>
<dbReference type="RefSeq" id="WP_052590654.1">
    <property type="nucleotide sequence ID" value="NZ_CP011112.1"/>
</dbReference>
<evidence type="ECO:0000259" key="2">
    <source>
        <dbReference type="Pfam" id="PF04909"/>
    </source>
</evidence>
<evidence type="ECO:0000256" key="1">
    <source>
        <dbReference type="ARBA" id="ARBA00038310"/>
    </source>
</evidence>
<proteinExistence type="inferred from homology"/>
<sequence length="282" mass="31004">MTLRVDAHHHLWDPARRAYPWLDGAAMTPIRRPFEVADLGAMADEIGVTRTVLVQTVPDVGETRQFLLDADDSDGLIAGVVGWVDLTADDVADSVERLRSGPGGRHLVGLRHQAQDEPDPTWLTRPDVVRGLRAATALDLAYDILVTPPHWEAALTAARSLPQARLVLDHAGKPPIASGDLEPWRRWIAELAREPQVAVKLSGLVTEADWHSWVPSDLRPVVDHVLECFGPDRVMLGSDWPVCELAGPVTVSWRTTVDLLPVEVHDRVLGQNAAEWYALSAT</sequence>
<dbReference type="KEGG" id="lmoi:VV02_06955"/>
<feature type="domain" description="Amidohydrolase-related" evidence="2">
    <location>
        <begin position="5"/>
        <end position="278"/>
    </location>
</feature>
<keyword evidence="4" id="KW-1185">Reference proteome</keyword>
<dbReference type="InterPro" id="IPR032466">
    <property type="entry name" value="Metal_Hydrolase"/>
</dbReference>
<dbReference type="PANTHER" id="PTHR43569:SF2">
    <property type="entry name" value="AMIDOHYDROLASE-RELATED DOMAIN-CONTAINING PROTEIN"/>
    <property type="match status" value="1"/>
</dbReference>
<dbReference type="Pfam" id="PF04909">
    <property type="entry name" value="Amidohydro_2"/>
    <property type="match status" value="1"/>
</dbReference>
<dbReference type="PATRIC" id="fig|571913.6.peg.1418"/>
<dbReference type="SUPFAM" id="SSF51556">
    <property type="entry name" value="Metallo-dependent hydrolases"/>
    <property type="match status" value="1"/>
</dbReference>
<dbReference type="OrthoDB" id="5450317at2"/>
<comment type="similarity">
    <text evidence="1">Belongs to the metallo-dependent hydrolases superfamily.</text>
</comment>
<dbReference type="GO" id="GO:0016787">
    <property type="term" value="F:hydrolase activity"/>
    <property type="evidence" value="ECO:0007669"/>
    <property type="project" value="InterPro"/>
</dbReference>
<reference evidence="3 4" key="1">
    <citation type="submission" date="2015-03" db="EMBL/GenBank/DDBJ databases">
        <title>Luteipulveratus halotolerans sp. nov., a novel actinobacterium (Dermacoccaceae) from Sarawak, Malaysia.</title>
        <authorList>
            <person name="Juboi H."/>
            <person name="Basik A."/>
            <person name="Shamsul S.S."/>
            <person name="Arnold P."/>
            <person name="Schmitt E.K."/>
            <person name="Sanglier J.-J."/>
            <person name="Yeo T."/>
        </authorList>
    </citation>
    <scope>NUCLEOTIDE SEQUENCE [LARGE SCALE GENOMIC DNA]</scope>
    <source>
        <strain evidence="3 4">MN07-A0370</strain>
    </source>
</reference>
<gene>
    <name evidence="3" type="ORF">VV02_06955</name>
</gene>
<dbReference type="Gene3D" id="3.20.20.140">
    <property type="entry name" value="Metal-dependent hydrolases"/>
    <property type="match status" value="1"/>
</dbReference>
<organism evidence="3 4">
    <name type="scientific">Luteipulveratus mongoliensis</name>
    <dbReference type="NCBI Taxonomy" id="571913"/>
    <lineage>
        <taxon>Bacteria</taxon>
        <taxon>Bacillati</taxon>
        <taxon>Actinomycetota</taxon>
        <taxon>Actinomycetes</taxon>
        <taxon>Micrococcales</taxon>
        <taxon>Dermacoccaceae</taxon>
        <taxon>Luteipulveratus</taxon>
    </lineage>
</organism>
<dbReference type="AlphaFoldDB" id="A0A0K1JG05"/>
<dbReference type="InterPro" id="IPR052350">
    <property type="entry name" value="Metallo-dep_Lactonases"/>
</dbReference>
<protein>
    <recommendedName>
        <fullName evidence="2">Amidohydrolase-related domain-containing protein</fullName>
    </recommendedName>
</protein>
<name>A0A0K1JG05_9MICO</name>
<dbReference type="EMBL" id="CP011112">
    <property type="protein sequence ID" value="AKU15652.1"/>
    <property type="molecule type" value="Genomic_DNA"/>
</dbReference>
<dbReference type="STRING" id="571913.VV02_06955"/>
<dbReference type="PANTHER" id="PTHR43569">
    <property type="entry name" value="AMIDOHYDROLASE"/>
    <property type="match status" value="1"/>
</dbReference>